<keyword evidence="9" id="KW-0274">FAD</keyword>
<dbReference type="NCBIfam" id="TIGR00118">
    <property type="entry name" value="acolac_lg"/>
    <property type="match status" value="1"/>
</dbReference>
<dbReference type="Gene3D" id="3.40.50.1220">
    <property type="entry name" value="TPP-binding domain"/>
    <property type="match status" value="1"/>
</dbReference>
<sequence length="582" mass="64956">MELLSGADMIIRFLKDEGVKYVYGYPGGAALHIYDALFRQKDVKHILVRHEQAATHMADGYARASGKPGVVLVTSGPGATNAVTGIATAYMDSIPMVILCGQVVSKLIGEDAFQETDIVGVTMPIVKHSFTIRDTADIPKILKKAFYIASTGRLGPVLVDIPKDMTSPNEVYEYIYPKNIKIRSYNKENCKSKENIKKALKLLFKAKRPVLFVGGGAITGKASKTIKKFAKIVCIPVVTSLMGIGAYPQSDFQCIGWPGMHGSFEANNAMHSSDLIFCVGARFDDRVTNNTEKFCPKAKVIHVDIDPCSISKTILADLPITGSAKKVLKKMVNKIKKSYKNEIKIENRKKQLEKWWKCINKWISKRAGKLYKPALAFSRDLIKPQQVIEAVYKITKGDAFIATDVGQHQMFTAQYYKFNKPNRLITSGGLGTMGFGFPAALGVKLSFPKEQVVLVTGEGSFQMMMQELSTCKQFDISLKIIHLNNGSLGMVRQWQDINYKARHANSYVESLPEFHRLFEAYGFKAITVKLIEDLETALEKVFLNKNELVFINIYIDPHEHVYPMQKPLGAINDMLLSKLSKN</sequence>
<dbReference type="UniPathway" id="UPA00047">
    <property type="reaction ID" value="UER00055"/>
</dbReference>
<feature type="domain" description="Thiamine pyrophosphate enzyme N-terminal TPP-binding" evidence="17">
    <location>
        <begin position="5"/>
        <end position="119"/>
    </location>
</feature>
<evidence type="ECO:0000256" key="3">
    <source>
        <dbReference type="ARBA" id="ARBA00007812"/>
    </source>
</evidence>
<comment type="cofactor">
    <cofactor evidence="14">
        <name>thiamine diphosphate</name>
        <dbReference type="ChEBI" id="CHEBI:58937"/>
    </cofactor>
    <text evidence="14">Binds 1 thiamine pyrophosphate per subunit.</text>
</comment>
<dbReference type="SUPFAM" id="SSF52518">
    <property type="entry name" value="Thiamin diphosphate-binding fold (THDP-binding)"/>
    <property type="match status" value="2"/>
</dbReference>
<dbReference type="CDD" id="cd07035">
    <property type="entry name" value="TPP_PYR_POX_like"/>
    <property type="match status" value="1"/>
</dbReference>
<dbReference type="FunFam" id="3.40.50.970:FF:000007">
    <property type="entry name" value="Acetolactate synthase"/>
    <property type="match status" value="1"/>
</dbReference>
<dbReference type="AlphaFoldDB" id="A0A6S6S0W4"/>
<evidence type="ECO:0000256" key="6">
    <source>
        <dbReference type="ARBA" id="ARBA00022630"/>
    </source>
</evidence>
<dbReference type="InterPro" id="IPR012000">
    <property type="entry name" value="Thiamin_PyroP_enz_cen_dom"/>
</dbReference>
<dbReference type="InterPro" id="IPR045229">
    <property type="entry name" value="TPP_enz"/>
</dbReference>
<dbReference type="PANTHER" id="PTHR18968:SF13">
    <property type="entry name" value="ACETOLACTATE SYNTHASE CATALYTIC SUBUNIT, MITOCHONDRIAL"/>
    <property type="match status" value="1"/>
</dbReference>
<dbReference type="GO" id="GO:0009097">
    <property type="term" value="P:isoleucine biosynthetic process"/>
    <property type="evidence" value="ECO:0007669"/>
    <property type="project" value="UniProtKB-UniPathway"/>
</dbReference>
<dbReference type="GO" id="GO:0009099">
    <property type="term" value="P:L-valine biosynthetic process"/>
    <property type="evidence" value="ECO:0007669"/>
    <property type="project" value="UniProtKB-UniPathway"/>
</dbReference>
<evidence type="ECO:0000313" key="18">
    <source>
        <dbReference type="EMBL" id="CAA3704815.1"/>
    </source>
</evidence>
<gene>
    <name evidence="18" type="primary">ilvI</name>
    <name evidence="18" type="ORF">SISI_0085</name>
</gene>
<proteinExistence type="inferred from homology"/>
<feature type="domain" description="Thiamine pyrophosphate enzyme central" evidence="15">
    <location>
        <begin position="196"/>
        <end position="330"/>
    </location>
</feature>
<dbReference type="InterPro" id="IPR039368">
    <property type="entry name" value="AHAS_TPP"/>
</dbReference>
<evidence type="ECO:0000256" key="2">
    <source>
        <dbReference type="ARBA" id="ARBA00005025"/>
    </source>
</evidence>
<keyword evidence="10 14" id="KW-0460">Magnesium</keyword>
<evidence type="ECO:0000259" key="15">
    <source>
        <dbReference type="Pfam" id="PF00205"/>
    </source>
</evidence>
<dbReference type="CDD" id="cd02015">
    <property type="entry name" value="TPP_AHAS"/>
    <property type="match status" value="1"/>
</dbReference>
<protein>
    <recommendedName>
        <fullName evidence="4 14">Acetolactate synthase</fullName>
        <ecNumber evidence="4 14">2.2.1.6</ecNumber>
    </recommendedName>
</protein>
<dbReference type="InterPro" id="IPR012846">
    <property type="entry name" value="Acetolactate_synth_lsu"/>
</dbReference>
<dbReference type="GO" id="GO:0050660">
    <property type="term" value="F:flavin adenine dinucleotide binding"/>
    <property type="evidence" value="ECO:0007669"/>
    <property type="project" value="InterPro"/>
</dbReference>
<comment type="catalytic activity">
    <reaction evidence="13 14">
        <text>2 pyruvate + H(+) = (2S)-2-acetolactate + CO2</text>
        <dbReference type="Rhea" id="RHEA:25249"/>
        <dbReference type="ChEBI" id="CHEBI:15361"/>
        <dbReference type="ChEBI" id="CHEBI:15378"/>
        <dbReference type="ChEBI" id="CHEBI:16526"/>
        <dbReference type="ChEBI" id="CHEBI:58476"/>
        <dbReference type="EC" id="2.2.1.6"/>
    </reaction>
</comment>
<keyword evidence="8 14" id="KW-0479">Metal-binding</keyword>
<evidence type="ECO:0000256" key="11">
    <source>
        <dbReference type="ARBA" id="ARBA00023052"/>
    </source>
</evidence>
<dbReference type="RefSeq" id="WP_183042931.1">
    <property type="nucleotide sequence ID" value="NZ_CACTJB010000001.1"/>
</dbReference>
<evidence type="ECO:0000313" key="19">
    <source>
        <dbReference type="Proteomes" id="UP000560980"/>
    </source>
</evidence>
<dbReference type="EC" id="2.2.1.6" evidence="4 14"/>
<keyword evidence="12 14" id="KW-0100">Branched-chain amino acid biosynthesis</keyword>
<dbReference type="FunFam" id="3.40.50.1220:FF:000008">
    <property type="entry name" value="Acetolactate synthase"/>
    <property type="match status" value="1"/>
</dbReference>
<dbReference type="Pfam" id="PF02776">
    <property type="entry name" value="TPP_enzyme_N"/>
    <property type="match status" value="1"/>
</dbReference>
<evidence type="ECO:0000256" key="9">
    <source>
        <dbReference type="ARBA" id="ARBA00022827"/>
    </source>
</evidence>
<evidence type="ECO:0000256" key="8">
    <source>
        <dbReference type="ARBA" id="ARBA00022723"/>
    </source>
</evidence>
<comment type="caution">
    <text evidence="18">The sequence shown here is derived from an EMBL/GenBank/DDBJ whole genome shotgun (WGS) entry which is preliminary data.</text>
</comment>
<evidence type="ECO:0000256" key="5">
    <source>
        <dbReference type="ARBA" id="ARBA00022605"/>
    </source>
</evidence>
<comment type="pathway">
    <text evidence="1 14">Amino-acid biosynthesis; L-isoleucine biosynthesis; L-isoleucine from 2-oxobutanoate: step 1/4.</text>
</comment>
<dbReference type="GO" id="GO:0000287">
    <property type="term" value="F:magnesium ion binding"/>
    <property type="evidence" value="ECO:0007669"/>
    <property type="project" value="UniProtKB-UniRule"/>
</dbReference>
<feature type="domain" description="Thiamine pyrophosphate enzyme TPP-binding" evidence="16">
    <location>
        <begin position="404"/>
        <end position="553"/>
    </location>
</feature>
<comment type="pathway">
    <text evidence="2 14">Amino-acid biosynthesis; L-valine biosynthesis; L-valine from pyruvate: step 1/4.</text>
</comment>
<dbReference type="Proteomes" id="UP000560980">
    <property type="component" value="Unassembled WGS sequence"/>
</dbReference>
<dbReference type="PANTHER" id="PTHR18968">
    <property type="entry name" value="THIAMINE PYROPHOSPHATE ENZYMES"/>
    <property type="match status" value="1"/>
</dbReference>
<dbReference type="UniPathway" id="UPA00049">
    <property type="reaction ID" value="UER00059"/>
</dbReference>
<reference evidence="18 19" key="1">
    <citation type="submission" date="2019-12" db="EMBL/GenBank/DDBJ databases">
        <authorList>
            <person name="Santos-Garcia D."/>
            <person name="Santos-Garcia D."/>
            <person name="Santos-Garcia D."/>
        </authorList>
    </citation>
    <scope>NUCLEOTIDE SEQUENCE [LARGE SCALE GENOMIC DNA]</scope>
    <source>
        <strain evidence="18">SiSi</strain>
    </source>
</reference>
<dbReference type="GO" id="GO:0003984">
    <property type="term" value="F:acetolactate synthase activity"/>
    <property type="evidence" value="ECO:0007669"/>
    <property type="project" value="UniProtKB-EC"/>
</dbReference>
<evidence type="ECO:0000256" key="10">
    <source>
        <dbReference type="ARBA" id="ARBA00022842"/>
    </source>
</evidence>
<evidence type="ECO:0000256" key="12">
    <source>
        <dbReference type="ARBA" id="ARBA00023304"/>
    </source>
</evidence>
<dbReference type="InterPro" id="IPR029035">
    <property type="entry name" value="DHS-like_NAD/FAD-binding_dom"/>
</dbReference>
<evidence type="ECO:0000259" key="17">
    <source>
        <dbReference type="Pfam" id="PF02776"/>
    </source>
</evidence>
<evidence type="ECO:0000256" key="7">
    <source>
        <dbReference type="ARBA" id="ARBA00022679"/>
    </source>
</evidence>
<dbReference type="Gene3D" id="3.40.50.970">
    <property type="match status" value="2"/>
</dbReference>
<comment type="similarity">
    <text evidence="3 14">Belongs to the TPP enzyme family.</text>
</comment>
<dbReference type="Pfam" id="PF02775">
    <property type="entry name" value="TPP_enzyme_C"/>
    <property type="match status" value="1"/>
</dbReference>
<dbReference type="EMBL" id="CACTJB010000001">
    <property type="protein sequence ID" value="CAA3704815.1"/>
    <property type="molecule type" value="Genomic_DNA"/>
</dbReference>
<accession>A0A6S6S0W4</accession>
<dbReference type="GO" id="GO:0030976">
    <property type="term" value="F:thiamine pyrophosphate binding"/>
    <property type="evidence" value="ECO:0007669"/>
    <property type="project" value="UniProtKB-UniRule"/>
</dbReference>
<dbReference type="GO" id="GO:0005948">
    <property type="term" value="C:acetolactate synthase complex"/>
    <property type="evidence" value="ECO:0007669"/>
    <property type="project" value="TreeGrafter"/>
</dbReference>
<evidence type="ECO:0000256" key="14">
    <source>
        <dbReference type="RuleBase" id="RU003591"/>
    </source>
</evidence>
<dbReference type="Pfam" id="PF00205">
    <property type="entry name" value="TPP_enzyme_M"/>
    <property type="match status" value="1"/>
</dbReference>
<name>A0A6S6S0W4_9GAMM</name>
<comment type="cofactor">
    <cofactor evidence="14">
        <name>Mg(2+)</name>
        <dbReference type="ChEBI" id="CHEBI:18420"/>
    </cofactor>
    <text evidence="14">Binds 1 Mg(2+) ion per subunit.</text>
</comment>
<keyword evidence="6" id="KW-0285">Flavoprotein</keyword>
<evidence type="ECO:0000256" key="1">
    <source>
        <dbReference type="ARBA" id="ARBA00004974"/>
    </source>
</evidence>
<dbReference type="SUPFAM" id="SSF52467">
    <property type="entry name" value="DHS-like NAD/FAD-binding domain"/>
    <property type="match status" value="1"/>
</dbReference>
<organism evidence="18 19">
    <name type="scientific">Candidatus Portiera aleyrodidarum</name>
    <name type="common">primary endosymbiont of Bemisia tabaci</name>
    <dbReference type="NCBI Taxonomy" id="91844"/>
    <lineage>
        <taxon>Bacteria</taxon>
        <taxon>Pseudomonadati</taxon>
        <taxon>Pseudomonadota</taxon>
        <taxon>Gammaproteobacteria</taxon>
        <taxon>Candidatus Johnevansiales</taxon>
        <taxon>Candidatus Johnevansiaceae</taxon>
        <taxon>Candidatus Portiera</taxon>
    </lineage>
</organism>
<evidence type="ECO:0000259" key="16">
    <source>
        <dbReference type="Pfam" id="PF02775"/>
    </source>
</evidence>
<dbReference type="FunFam" id="3.40.50.970:FF:000016">
    <property type="entry name" value="Acetolactate synthase"/>
    <property type="match status" value="1"/>
</dbReference>
<keyword evidence="5 14" id="KW-0028">Amino-acid biosynthesis</keyword>
<keyword evidence="11 14" id="KW-0786">Thiamine pyrophosphate</keyword>
<evidence type="ECO:0000256" key="4">
    <source>
        <dbReference type="ARBA" id="ARBA00013145"/>
    </source>
</evidence>
<evidence type="ECO:0000256" key="13">
    <source>
        <dbReference type="ARBA" id="ARBA00048670"/>
    </source>
</evidence>
<dbReference type="InterPro" id="IPR012001">
    <property type="entry name" value="Thiamin_PyroP_enz_TPP-bd_dom"/>
</dbReference>
<keyword evidence="7 14" id="KW-0808">Transferase</keyword>
<dbReference type="InterPro" id="IPR029061">
    <property type="entry name" value="THDP-binding"/>
</dbReference>
<dbReference type="InterPro" id="IPR011766">
    <property type="entry name" value="TPP_enzyme_TPP-bd"/>
</dbReference>